<evidence type="ECO:0000256" key="1">
    <source>
        <dbReference type="SAM" id="SignalP"/>
    </source>
</evidence>
<dbReference type="Proteomes" id="UP000640052">
    <property type="component" value="Unassembled WGS sequence"/>
</dbReference>
<dbReference type="RefSeq" id="WP_204041967.1">
    <property type="nucleotide sequence ID" value="NZ_BOOA01000026.1"/>
</dbReference>
<feature type="chain" id="PRO_5037341201" description="Lipoprotein" evidence="1">
    <location>
        <begin position="27"/>
        <end position="159"/>
    </location>
</feature>
<evidence type="ECO:0000313" key="2">
    <source>
        <dbReference type="EMBL" id="GIH25235.1"/>
    </source>
</evidence>
<keyword evidence="1" id="KW-0732">Signal</keyword>
<dbReference type="AlphaFoldDB" id="A0A919UR65"/>
<accession>A0A919UR65</accession>
<evidence type="ECO:0008006" key="4">
    <source>
        <dbReference type="Google" id="ProtNLM"/>
    </source>
</evidence>
<gene>
    <name evidence="2" type="ORF">Aph01nite_35450</name>
</gene>
<keyword evidence="3" id="KW-1185">Reference proteome</keyword>
<reference evidence="2" key="1">
    <citation type="submission" date="2021-01" db="EMBL/GenBank/DDBJ databases">
        <title>Whole genome shotgun sequence of Acrocarpospora phusangensis NBRC 108782.</title>
        <authorList>
            <person name="Komaki H."/>
            <person name="Tamura T."/>
        </authorList>
    </citation>
    <scope>NUCLEOTIDE SEQUENCE</scope>
    <source>
        <strain evidence="2">NBRC 108782</strain>
    </source>
</reference>
<protein>
    <recommendedName>
        <fullName evidence="4">Lipoprotein</fullName>
    </recommendedName>
</protein>
<comment type="caution">
    <text evidence="2">The sequence shown here is derived from an EMBL/GenBank/DDBJ whole genome shotgun (WGS) entry which is preliminary data.</text>
</comment>
<feature type="signal peptide" evidence="1">
    <location>
        <begin position="1"/>
        <end position="26"/>
    </location>
</feature>
<name>A0A919UR65_9ACTN</name>
<organism evidence="2 3">
    <name type="scientific">Acrocarpospora phusangensis</name>
    <dbReference type="NCBI Taxonomy" id="1070424"/>
    <lineage>
        <taxon>Bacteria</taxon>
        <taxon>Bacillati</taxon>
        <taxon>Actinomycetota</taxon>
        <taxon>Actinomycetes</taxon>
        <taxon>Streptosporangiales</taxon>
        <taxon>Streptosporangiaceae</taxon>
        <taxon>Acrocarpospora</taxon>
    </lineage>
</organism>
<proteinExistence type="predicted"/>
<dbReference type="EMBL" id="BOOA01000026">
    <property type="protein sequence ID" value="GIH25235.1"/>
    <property type="molecule type" value="Genomic_DNA"/>
</dbReference>
<evidence type="ECO:0000313" key="3">
    <source>
        <dbReference type="Proteomes" id="UP000640052"/>
    </source>
</evidence>
<sequence length="159" mass="17322">MFRKIAALSIAGLTTLGMLGAGSAYADEAKRRVVVSGTVYIMDDENFGTNERCTYSLLDNDLVYNSQQMVIDQSWSCGGEVLTELHGFVELLPGNAIRYHGEVVLREGQCGCLEDTIRVRKAFNQVVMPETQASVATGRVEWSGGDATDVTLQVLNINP</sequence>